<dbReference type="AlphaFoldDB" id="F0WTD5"/>
<dbReference type="HOGENOM" id="CLU_824902_0_0_1"/>
<accession>F0WTD5</accession>
<name>F0WTD5_9STRA</name>
<organism evidence="2">
    <name type="scientific">Albugo laibachii Nc14</name>
    <dbReference type="NCBI Taxonomy" id="890382"/>
    <lineage>
        <taxon>Eukaryota</taxon>
        <taxon>Sar</taxon>
        <taxon>Stramenopiles</taxon>
        <taxon>Oomycota</taxon>
        <taxon>Peronosporomycetes</taxon>
        <taxon>Albuginales</taxon>
        <taxon>Albuginaceae</taxon>
        <taxon>Albugo</taxon>
    </lineage>
</organism>
<sequence length="337" mass="38628">MMRKERPSSSLALLPVRDYADKEKVVQDAPEIKKGRKFRIIQSLQTEDEMNMRARKLGERLLQIMTDFTSILHVRLGADSRRLSKAELPIAPQVKEGSKASRVIGRRIRQSRELPDKFDITMLLPAPKLPGKLANKRVRVSRNRRKRRLHANIVPKASQITWDPHTVPTFGEDVVELREKSSKWIDSSTPRVECLQRLKKYTCQIQASAEKRNKELLAVAESSNITPEKRAKEFETVTAKIEDRDKALYEHNELPPLLEEQESLDQSDHDLPDNTLANGKSFSGSSSEQEQVLEVIVDSKRQKHTPAWITPELRAWLIDSGIYTLRLRSELAQANCK</sequence>
<feature type="compositionally biased region" description="Polar residues" evidence="1">
    <location>
        <begin position="275"/>
        <end position="287"/>
    </location>
</feature>
<reference evidence="2" key="1">
    <citation type="journal article" date="2011" name="PLoS Biol.">
        <title>Gene gain and loss during evolution of obligate parasitism in the white rust pathogen of Arabidopsis thaliana.</title>
        <authorList>
            <person name="Kemen E."/>
            <person name="Gardiner A."/>
            <person name="Schultz-Larsen T."/>
            <person name="Kemen A.C."/>
            <person name="Balmuth A.L."/>
            <person name="Robert-Seilaniantz A."/>
            <person name="Bailey K."/>
            <person name="Holub E."/>
            <person name="Studholme D.J."/>
            <person name="Maclean D."/>
            <person name="Jones J.D."/>
        </authorList>
    </citation>
    <scope>NUCLEOTIDE SEQUENCE</scope>
</reference>
<gene>
    <name evidence="2" type="primary">AlNc14C249G9615</name>
    <name evidence="2" type="ORF">ALNC14_107690</name>
</gene>
<evidence type="ECO:0000313" key="2">
    <source>
        <dbReference type="EMBL" id="CCA24625.1"/>
    </source>
</evidence>
<evidence type="ECO:0000256" key="1">
    <source>
        <dbReference type="SAM" id="MobiDB-lite"/>
    </source>
</evidence>
<reference evidence="2" key="2">
    <citation type="submission" date="2011-02" db="EMBL/GenBank/DDBJ databases">
        <authorList>
            <person name="MacLean D."/>
        </authorList>
    </citation>
    <scope>NUCLEOTIDE SEQUENCE</scope>
</reference>
<dbReference type="EMBL" id="FR824294">
    <property type="protein sequence ID" value="CCA24625.1"/>
    <property type="molecule type" value="Genomic_DNA"/>
</dbReference>
<feature type="region of interest" description="Disordered" evidence="1">
    <location>
        <begin position="262"/>
        <end position="287"/>
    </location>
</feature>
<proteinExistence type="predicted"/>
<protein>
    <submittedName>
        <fullName evidence="2">AlNc14C249G9615 protein</fullName>
    </submittedName>
</protein>